<dbReference type="InterPro" id="IPR025827">
    <property type="entry name" value="Zn_ribbon_recom_dom"/>
</dbReference>
<dbReference type="PROSITE" id="PS51736">
    <property type="entry name" value="RECOMBINASES_3"/>
    <property type="match status" value="1"/>
</dbReference>
<dbReference type="PROSITE" id="PS51737">
    <property type="entry name" value="RECOMBINASE_DNA_BIND"/>
    <property type="match status" value="1"/>
</dbReference>
<dbReference type="EMBL" id="CP132508">
    <property type="protein sequence ID" value="WPD20279.1"/>
    <property type="molecule type" value="Genomic_DNA"/>
</dbReference>
<dbReference type="SUPFAM" id="SSF53041">
    <property type="entry name" value="Resolvase-like"/>
    <property type="match status" value="1"/>
</dbReference>
<feature type="coiled-coil region" evidence="1">
    <location>
        <begin position="379"/>
        <end position="441"/>
    </location>
</feature>
<dbReference type="PANTHER" id="PTHR30461:SF23">
    <property type="entry name" value="DNA RECOMBINASE-RELATED"/>
    <property type="match status" value="1"/>
</dbReference>
<evidence type="ECO:0000259" key="3">
    <source>
        <dbReference type="PROSITE" id="PS51737"/>
    </source>
</evidence>
<keyword evidence="1" id="KW-0175">Coiled coil</keyword>
<name>A0ABZ0QS05_9FIRM</name>
<feature type="domain" description="Resolvase/invertase-type recombinase catalytic" evidence="2">
    <location>
        <begin position="3"/>
        <end position="150"/>
    </location>
</feature>
<feature type="domain" description="Recombinase" evidence="3">
    <location>
        <begin position="158"/>
        <end position="274"/>
    </location>
</feature>
<dbReference type="Gene3D" id="3.90.1750.20">
    <property type="entry name" value="Putative Large Serine Recombinase, Chain B, Domain 2"/>
    <property type="match status" value="1"/>
</dbReference>
<dbReference type="InterPro" id="IPR036162">
    <property type="entry name" value="Resolvase-like_N_sf"/>
</dbReference>
<dbReference type="CDD" id="cd03768">
    <property type="entry name" value="SR_ResInv"/>
    <property type="match status" value="1"/>
</dbReference>
<dbReference type="SMART" id="SM00857">
    <property type="entry name" value="Resolvase"/>
    <property type="match status" value="1"/>
</dbReference>
<dbReference type="PANTHER" id="PTHR30461">
    <property type="entry name" value="DNA-INVERTASE FROM LAMBDOID PROPHAGE"/>
    <property type="match status" value="1"/>
</dbReference>
<keyword evidence="5" id="KW-1185">Reference proteome</keyword>
<evidence type="ECO:0000256" key="1">
    <source>
        <dbReference type="SAM" id="Coils"/>
    </source>
</evidence>
<dbReference type="InterPro" id="IPR006119">
    <property type="entry name" value="Resolv_N"/>
</dbReference>
<sequence length="507" mass="58040">MVRVALYTRVSTDEQAREGHSIAAQRDRLLAFCRSQSWDVAGIYADEGHSGATLDRPQLARLREDVRAGRVNLVLVWKVDRLSRRVSHLAQLIDEFDRHGCAFRSVTEPFDTSHAAGRAFLQMLAVFAEFERELIRERVTQGIHQRIKAGYIHGRPKALGYVIPGDGAVWQVDEREAAIVRWIYDQYLRGVGSMRIAMALKEGVPELPADVLQREFGHLSVASLADRVRWILKNPIYAGYTTLNGTLLPGRHEAIIEPGRWHQVQELFKKRQVYGPRGRTSPYILSGLIYCGACGSPMWGFSQSNKPRGRKQPKRTTRTGRYAYYVCKQGGTMEGRLRTCRNWGIRKERVEAEVLNRIRQLALAPQEVAAALPTKVEPEDEDQRRLRQLRAELAALRRRQQNLITTIERAPDLEDALLDRLRELADEQRRLQQEIDRLEARAQSQRPPVSREELASLLAHVDEVLDHADPDELRELVRLFVRRVIVMPRQGNAPKEIKVELYPLTAE</sequence>
<dbReference type="InterPro" id="IPR038109">
    <property type="entry name" value="DNA_bind_recomb_sf"/>
</dbReference>
<dbReference type="RefSeq" id="WP_318751622.1">
    <property type="nucleotide sequence ID" value="NZ_CP132508.1"/>
</dbReference>
<evidence type="ECO:0000313" key="4">
    <source>
        <dbReference type="EMBL" id="WPD20279.1"/>
    </source>
</evidence>
<dbReference type="InterPro" id="IPR011109">
    <property type="entry name" value="DNA_bind_recombinase_dom"/>
</dbReference>
<proteinExistence type="predicted"/>
<dbReference type="Proteomes" id="UP001304683">
    <property type="component" value="Chromosome"/>
</dbReference>
<dbReference type="InterPro" id="IPR050639">
    <property type="entry name" value="SSR_resolvase"/>
</dbReference>
<evidence type="ECO:0000259" key="2">
    <source>
        <dbReference type="PROSITE" id="PS51736"/>
    </source>
</evidence>
<dbReference type="Pfam" id="PF00239">
    <property type="entry name" value="Resolvase"/>
    <property type="match status" value="1"/>
</dbReference>
<organism evidence="4 5">
    <name type="scientific">Thermaerobacter composti</name>
    <dbReference type="NCBI Taxonomy" id="554949"/>
    <lineage>
        <taxon>Bacteria</taxon>
        <taxon>Bacillati</taxon>
        <taxon>Bacillota</taxon>
        <taxon>Clostridia</taxon>
        <taxon>Eubacteriales</taxon>
        <taxon>Clostridiales Family XVII. Incertae Sedis</taxon>
        <taxon>Thermaerobacter</taxon>
    </lineage>
</organism>
<evidence type="ECO:0000313" key="5">
    <source>
        <dbReference type="Proteomes" id="UP001304683"/>
    </source>
</evidence>
<gene>
    <name evidence="4" type="ORF">Q5761_06185</name>
</gene>
<dbReference type="Pfam" id="PF13408">
    <property type="entry name" value="Zn_ribbon_recom"/>
    <property type="match status" value="1"/>
</dbReference>
<accession>A0ABZ0QS05</accession>
<reference evidence="4 5" key="1">
    <citation type="submission" date="2023-08" db="EMBL/GenBank/DDBJ databases">
        <title>Genome sequence of Thermaerobacter compostii strain Ins1, a spore-forming filamentous bacterium isolated from a deep geothermal reservoir.</title>
        <authorList>
            <person name="Bregnard D."/>
            <person name="Gonzalez D."/>
            <person name="Junier P."/>
        </authorList>
    </citation>
    <scope>NUCLEOTIDE SEQUENCE [LARGE SCALE GENOMIC DNA]</scope>
    <source>
        <strain evidence="4 5">Ins1</strain>
    </source>
</reference>
<dbReference type="Pfam" id="PF07508">
    <property type="entry name" value="Recombinase"/>
    <property type="match status" value="1"/>
</dbReference>
<dbReference type="Gene3D" id="3.40.50.1390">
    <property type="entry name" value="Resolvase, N-terminal catalytic domain"/>
    <property type="match status" value="1"/>
</dbReference>
<protein>
    <submittedName>
        <fullName evidence="4">Recombinase family protein</fullName>
    </submittedName>
</protein>